<dbReference type="KEGG" id="part:PARC_a1594"/>
<sequence>MFNKPQSLPKQYNSKIRTIKNADQCLLASVFIVYIIFKG</sequence>
<dbReference type="AlphaFoldDB" id="A0A290S259"/>
<accession>A0A290S259</accession>
<proteinExistence type="predicted"/>
<organism evidence="1 2">
    <name type="scientific">Pseudoalteromonas arctica A 37-1-2</name>
    <dbReference type="NCBI Taxonomy" id="1117313"/>
    <lineage>
        <taxon>Bacteria</taxon>
        <taxon>Pseudomonadati</taxon>
        <taxon>Pseudomonadota</taxon>
        <taxon>Gammaproteobacteria</taxon>
        <taxon>Alteromonadales</taxon>
        <taxon>Pseudoalteromonadaceae</taxon>
        <taxon>Pseudoalteromonas</taxon>
    </lineage>
</organism>
<gene>
    <name evidence="1" type="ORF">PARC_a1594</name>
</gene>
<evidence type="ECO:0000313" key="2">
    <source>
        <dbReference type="Proteomes" id="UP000016505"/>
    </source>
</evidence>
<reference evidence="1 2" key="1">
    <citation type="journal article" date="2012" name="J. Bacteriol.">
        <title>Genome sequences of type strains of seven species of the marine bacterium Pseudoalteromonas.</title>
        <authorList>
            <person name="Xie B.B."/>
            <person name="Shu Y.L."/>
            <person name="Qin Q.L."/>
            <person name="Rong J.C."/>
            <person name="Zhang X.Y."/>
            <person name="Chen X.L."/>
            <person name="Shi M."/>
            <person name="He H.L."/>
            <person name="Zhou B.C."/>
            <person name="Zhang Y.Z."/>
        </authorList>
    </citation>
    <scope>NUCLEOTIDE SEQUENCE [LARGE SCALE GENOMIC DNA]</scope>
    <source>
        <strain evidence="1 2">A 37-1-2</strain>
    </source>
</reference>
<dbReference type="Proteomes" id="UP000016505">
    <property type="component" value="Chromosome I"/>
</dbReference>
<name>A0A290S259_9GAMM</name>
<evidence type="ECO:0000313" key="1">
    <source>
        <dbReference type="EMBL" id="ATC86196.1"/>
    </source>
</evidence>
<protein>
    <submittedName>
        <fullName evidence="1">Uncharacterized protein</fullName>
    </submittedName>
</protein>
<dbReference type="EMBL" id="CP011025">
    <property type="protein sequence ID" value="ATC86196.1"/>
    <property type="molecule type" value="Genomic_DNA"/>
</dbReference>